<dbReference type="EMBL" id="CP020772">
    <property type="protein sequence ID" value="ARI75497.1"/>
    <property type="molecule type" value="Genomic_DNA"/>
</dbReference>
<reference evidence="1 2" key="1">
    <citation type="submission" date="2017-04" db="EMBL/GenBank/DDBJ databases">
        <title>The whole genome sequencing and assembly of Halobacillus mangrovi strain.</title>
        <authorList>
            <person name="Lee S.-J."/>
            <person name="Park M.-K."/>
            <person name="Kim J.-Y."/>
            <person name="Lee Y.-J."/>
            <person name="Yi H."/>
            <person name="Bahn Y.-S."/>
            <person name="Kim J.F."/>
            <person name="Lee D.-W."/>
        </authorList>
    </citation>
    <scope>NUCLEOTIDE SEQUENCE [LARGE SCALE GENOMIC DNA]</scope>
    <source>
        <strain evidence="1 2">KTB 131</strain>
    </source>
</reference>
<dbReference type="RefSeq" id="WP_085027085.1">
    <property type="nucleotide sequence ID" value="NZ_CP020772.1"/>
</dbReference>
<accession>A0A1W5ZQE5</accession>
<dbReference type="OrthoDB" id="2971118at2"/>
<sequence>MDLKERLLTHGYDHIDILIIDEEANQTTIPDITLHKINDLEYKLYLDPETINYYLNEEDPYFAAEQKSEDGGMKKIKGFVLEW</sequence>
<keyword evidence="2" id="KW-1185">Reference proteome</keyword>
<gene>
    <name evidence="1" type="ORF">HM131_01040</name>
</gene>
<dbReference type="Proteomes" id="UP000192527">
    <property type="component" value="Chromosome"/>
</dbReference>
<protein>
    <submittedName>
        <fullName evidence="1">Uncharacterized protein</fullName>
    </submittedName>
</protein>
<evidence type="ECO:0000313" key="1">
    <source>
        <dbReference type="EMBL" id="ARI75497.1"/>
    </source>
</evidence>
<name>A0A1W5ZQE5_9BACI</name>
<evidence type="ECO:0000313" key="2">
    <source>
        <dbReference type="Proteomes" id="UP000192527"/>
    </source>
</evidence>
<dbReference type="KEGG" id="hmn:HM131_01040"/>
<organism evidence="1 2">
    <name type="scientific">Halobacillus mangrovi</name>
    <dbReference type="NCBI Taxonomy" id="402384"/>
    <lineage>
        <taxon>Bacteria</taxon>
        <taxon>Bacillati</taxon>
        <taxon>Bacillota</taxon>
        <taxon>Bacilli</taxon>
        <taxon>Bacillales</taxon>
        <taxon>Bacillaceae</taxon>
        <taxon>Halobacillus</taxon>
    </lineage>
</organism>
<dbReference type="AlphaFoldDB" id="A0A1W5ZQE5"/>
<proteinExistence type="predicted"/>